<dbReference type="Proteomes" id="UP001187531">
    <property type="component" value="Unassembled WGS sequence"/>
</dbReference>
<evidence type="ECO:0000256" key="1">
    <source>
        <dbReference type="SAM" id="MobiDB-lite"/>
    </source>
</evidence>
<dbReference type="AlphaFoldDB" id="A0AA88HIW3"/>
<comment type="caution">
    <text evidence="3">The sequence shown here is derived from an EMBL/GenBank/DDBJ whole genome shotgun (WGS) entry which is preliminary data.</text>
</comment>
<feature type="domain" description="Reverse transcriptase" evidence="2">
    <location>
        <begin position="66"/>
        <end position="187"/>
    </location>
</feature>
<gene>
    <name evidence="3" type="ORF">QYM36_013659</name>
</gene>
<proteinExistence type="predicted"/>
<protein>
    <recommendedName>
        <fullName evidence="2">Reverse transcriptase domain-containing protein</fullName>
    </recommendedName>
</protein>
<keyword evidence="4" id="KW-1185">Reference proteome</keyword>
<feature type="compositionally biased region" description="Polar residues" evidence="1">
    <location>
        <begin position="389"/>
        <end position="398"/>
    </location>
</feature>
<feature type="compositionally biased region" description="Polar residues" evidence="1">
    <location>
        <begin position="502"/>
        <end position="514"/>
    </location>
</feature>
<sequence length="537" mass="61336">MPIRLIHNTKSTLCSSDFIEDTAQHIIWSVHDLLGHLENPEALAEIIISDFQKALNLLDNQTVINKAFVLEVLQFLLCTIASFLFGQQWYIQLENWKTPNFQDVTCGGAQGSKLGPISFVIIINQLMRQHKQRYKFADDLFLSLLHFLSQTPSQLITLIAELLHQANQVKLQLSRKKSYVMCINFRKKKSIDKSGNMERALSIVEQLKLLNSLVFKPLKEEQSDYPIVPVGELVRHVLFVPCVEAMVENDLERMIRTFASLFPEPKQEVLSEIGFETDDDLTTYKQAFDHFQKKCFSWVLLTKKYDNKSLEKRHKNVFRQISKIVDLCETLINQGNVKAECLDKVEHAQAILRSHLYHMKSLFTEEPDIVLPSPEIPLAPREIYPNIKSSSPKKSVTLSDLEPRPKSSIPEECTPPGTRITEAHRHKRRRILRSSIAKPVTRVVEPVPCNSVATIHSVLSKETVEESREMSFEEDLCRTPERSFVPPYLSRTAKGRKGSLGSAITSNPAMNNPSGVDSFQTCYSQFLGNMNKNTWNE</sequence>
<feature type="region of interest" description="Disordered" evidence="1">
    <location>
        <begin position="389"/>
        <end position="418"/>
    </location>
</feature>
<organism evidence="3 4">
    <name type="scientific">Artemia franciscana</name>
    <name type="common">Brine shrimp</name>
    <name type="synonym">Artemia sanfranciscana</name>
    <dbReference type="NCBI Taxonomy" id="6661"/>
    <lineage>
        <taxon>Eukaryota</taxon>
        <taxon>Metazoa</taxon>
        <taxon>Ecdysozoa</taxon>
        <taxon>Arthropoda</taxon>
        <taxon>Crustacea</taxon>
        <taxon>Branchiopoda</taxon>
        <taxon>Anostraca</taxon>
        <taxon>Artemiidae</taxon>
        <taxon>Artemia</taxon>
    </lineage>
</organism>
<reference evidence="3" key="1">
    <citation type="submission" date="2023-07" db="EMBL/GenBank/DDBJ databases">
        <title>Chromosome-level genome assembly of Artemia franciscana.</title>
        <authorList>
            <person name="Jo E."/>
        </authorList>
    </citation>
    <scope>NUCLEOTIDE SEQUENCE</scope>
    <source>
        <tissue evidence="3">Whole body</tissue>
    </source>
</reference>
<feature type="region of interest" description="Disordered" evidence="1">
    <location>
        <begin position="494"/>
        <end position="514"/>
    </location>
</feature>
<name>A0AA88HIW3_ARTSF</name>
<dbReference type="InterPro" id="IPR000477">
    <property type="entry name" value="RT_dom"/>
</dbReference>
<dbReference type="EMBL" id="JAVRJZ010000017">
    <property type="protein sequence ID" value="KAK2710060.1"/>
    <property type="molecule type" value="Genomic_DNA"/>
</dbReference>
<evidence type="ECO:0000259" key="2">
    <source>
        <dbReference type="Pfam" id="PF00078"/>
    </source>
</evidence>
<dbReference type="Pfam" id="PF00078">
    <property type="entry name" value="RVT_1"/>
    <property type="match status" value="1"/>
</dbReference>
<evidence type="ECO:0000313" key="3">
    <source>
        <dbReference type="EMBL" id="KAK2710060.1"/>
    </source>
</evidence>
<evidence type="ECO:0000313" key="4">
    <source>
        <dbReference type="Proteomes" id="UP001187531"/>
    </source>
</evidence>
<accession>A0AA88HIW3</accession>